<dbReference type="Proteomes" id="UP000049023">
    <property type="component" value="Unassembled WGS sequence"/>
</dbReference>
<evidence type="ECO:0000313" key="8">
    <source>
        <dbReference type="Proteomes" id="UP000039217"/>
    </source>
</evidence>
<dbReference type="Proteomes" id="UP000048948">
    <property type="component" value="Unassembled WGS sequence"/>
</dbReference>
<evidence type="ECO:0000313" key="10">
    <source>
        <dbReference type="Proteomes" id="UP000048948"/>
    </source>
</evidence>
<organism evidence="6 7">
    <name type="scientific">Mycobacterium tuberculosis</name>
    <dbReference type="NCBI Taxonomy" id="1773"/>
    <lineage>
        <taxon>Bacteria</taxon>
        <taxon>Bacillati</taxon>
        <taxon>Actinomycetota</taxon>
        <taxon>Actinomycetes</taxon>
        <taxon>Mycobacteriales</taxon>
        <taxon>Mycobacteriaceae</taxon>
        <taxon>Mycobacterium</taxon>
        <taxon>Mycobacterium tuberculosis complex</taxon>
    </lineage>
</organism>
<reference evidence="7 8" key="2">
    <citation type="submission" date="2015-03" db="EMBL/GenBank/DDBJ databases">
        <authorList>
            <consortium name="Pathogen Informatics"/>
        </authorList>
    </citation>
    <scope>NUCLEOTIDE SEQUENCE [LARGE SCALE GENOMIC DNA]</scope>
    <source>
        <strain evidence="4 10">Bir 172</strain>
        <strain evidence="3 11">Bir 187</strain>
        <strain evidence="2 9">C09601061</strain>
        <strain evidence="5 8">D00501624</strain>
        <strain evidence="7">K00500041</strain>
    </source>
</reference>
<evidence type="ECO:0000313" key="4">
    <source>
        <dbReference type="EMBL" id="CKT97214.1"/>
    </source>
</evidence>
<evidence type="ECO:0000313" key="9">
    <source>
        <dbReference type="Proteomes" id="UP000046680"/>
    </source>
</evidence>
<dbReference type="EMBL" id="CSAE01000130">
    <property type="protein sequence ID" value="COV50268.1"/>
    <property type="molecule type" value="Genomic_DNA"/>
</dbReference>
<protein>
    <submittedName>
        <fullName evidence="6">Uncharacterized protein</fullName>
    </submittedName>
</protein>
<dbReference type="EMBL" id="CNGE01001292">
    <property type="protein sequence ID" value="CKT97214.1"/>
    <property type="molecule type" value="Genomic_DNA"/>
</dbReference>
<evidence type="ECO:0000313" key="6">
    <source>
        <dbReference type="EMBL" id="COV50268.1"/>
    </source>
</evidence>
<evidence type="ECO:0000313" key="11">
    <source>
        <dbReference type="Proteomes" id="UP000049023"/>
    </source>
</evidence>
<feature type="region of interest" description="Disordered" evidence="1">
    <location>
        <begin position="19"/>
        <end position="44"/>
    </location>
</feature>
<dbReference type="Proteomes" id="UP000038802">
    <property type="component" value="Unassembled WGS sequence"/>
</dbReference>
<dbReference type="Proteomes" id="UP000046680">
    <property type="component" value="Unassembled WGS sequence"/>
</dbReference>
<reference evidence="6" key="1">
    <citation type="submission" date="2015-03" db="EMBL/GenBank/DDBJ databases">
        <authorList>
            <person name="Murphy D."/>
        </authorList>
    </citation>
    <scope>NUCLEOTIDE SEQUENCE [LARGE SCALE GENOMIC DNA]</scope>
    <source>
        <strain evidence="6">K00500041</strain>
    </source>
</reference>
<dbReference type="AlphaFoldDB" id="A0A0U0QXN2"/>
<accession>A0A0U0QXN2</accession>
<sequence>MTVTVTPCSDPMLDEVATVSQTSQDDAGGLFGENDDGAPGIPTSGPRGMVAIWLDRTRCGLSGRPVISRADAKFSAGYNLSPTRT</sequence>
<evidence type="ECO:0000313" key="7">
    <source>
        <dbReference type="Proteomes" id="UP000038802"/>
    </source>
</evidence>
<name>A0A0U0QXN2_MYCTX</name>
<evidence type="ECO:0000313" key="2">
    <source>
        <dbReference type="EMBL" id="CFR90334.1"/>
    </source>
</evidence>
<evidence type="ECO:0000256" key="1">
    <source>
        <dbReference type="SAM" id="MobiDB-lite"/>
    </source>
</evidence>
<dbReference type="EMBL" id="CNFU01001958">
    <property type="protein sequence ID" value="CKT93135.1"/>
    <property type="molecule type" value="Genomic_DNA"/>
</dbReference>
<evidence type="ECO:0000313" key="3">
    <source>
        <dbReference type="EMBL" id="CKT93135.1"/>
    </source>
</evidence>
<evidence type="ECO:0000313" key="5">
    <source>
        <dbReference type="EMBL" id="CNU66120.1"/>
    </source>
</evidence>
<dbReference type="EMBL" id="CGCX01001190">
    <property type="protein sequence ID" value="CFR90334.1"/>
    <property type="molecule type" value="Genomic_DNA"/>
</dbReference>
<dbReference type="Proteomes" id="UP000039217">
    <property type="component" value="Unassembled WGS sequence"/>
</dbReference>
<gene>
    <name evidence="2" type="ORF">ERS007657_02832</name>
    <name evidence="5" type="ORF">ERS007661_01002</name>
    <name evidence="6" type="ORF">ERS007703_01525</name>
    <name evidence="4" type="ORF">ERS027646_04340</name>
    <name evidence="3" type="ORF">ERS027661_04836</name>
</gene>
<dbReference type="EMBL" id="CQQC01000239">
    <property type="protein sequence ID" value="CNU66120.1"/>
    <property type="molecule type" value="Genomic_DNA"/>
</dbReference>
<proteinExistence type="predicted"/>